<evidence type="ECO:0000313" key="2">
    <source>
        <dbReference type="Proteomes" id="UP000298284"/>
    </source>
</evidence>
<name>A0A4Z0MN32_9BACT</name>
<organism evidence="1 2">
    <name type="scientific">Hymenobacter wooponensis</name>
    <dbReference type="NCBI Taxonomy" id="1525360"/>
    <lineage>
        <taxon>Bacteria</taxon>
        <taxon>Pseudomonadati</taxon>
        <taxon>Bacteroidota</taxon>
        <taxon>Cytophagia</taxon>
        <taxon>Cytophagales</taxon>
        <taxon>Hymenobacteraceae</taxon>
        <taxon>Hymenobacter</taxon>
    </lineage>
</organism>
<gene>
    <name evidence="1" type="ORF">EU557_13535</name>
</gene>
<dbReference type="RefSeq" id="WP_210116043.1">
    <property type="nucleotide sequence ID" value="NZ_SRKZ01000003.1"/>
</dbReference>
<sequence length="91" mass="11076">MRFNEVSRRCVNKHKGAFNWYTLEKDLYFISDEVLYYLAHVYLHHPYINNTLEGAFKPPGYSHTIYPNYQNREAKRYDMHVDTVFEKLYGF</sequence>
<keyword evidence="2" id="KW-1185">Reference proteome</keyword>
<dbReference type="Proteomes" id="UP000298284">
    <property type="component" value="Unassembled WGS sequence"/>
</dbReference>
<proteinExistence type="predicted"/>
<comment type="caution">
    <text evidence="1">The sequence shown here is derived from an EMBL/GenBank/DDBJ whole genome shotgun (WGS) entry which is preliminary data.</text>
</comment>
<reference evidence="1 2" key="1">
    <citation type="submission" date="2019-04" db="EMBL/GenBank/DDBJ databases">
        <authorList>
            <person name="Feng G."/>
            <person name="Zhang J."/>
            <person name="Zhu H."/>
        </authorList>
    </citation>
    <scope>NUCLEOTIDE SEQUENCE [LARGE SCALE GENOMIC DNA]</scope>
    <source>
        <strain evidence="1 2">JCM 19491</strain>
    </source>
</reference>
<dbReference type="AlphaFoldDB" id="A0A4Z0MN32"/>
<dbReference type="EMBL" id="SRKZ01000003">
    <property type="protein sequence ID" value="TGD80820.1"/>
    <property type="molecule type" value="Genomic_DNA"/>
</dbReference>
<evidence type="ECO:0000313" key="1">
    <source>
        <dbReference type="EMBL" id="TGD80820.1"/>
    </source>
</evidence>
<protein>
    <submittedName>
        <fullName evidence="1">Uncharacterized protein</fullName>
    </submittedName>
</protein>
<accession>A0A4Z0MN32</accession>